<dbReference type="AlphaFoldDB" id="A0A8J5IDN4"/>
<dbReference type="EMBL" id="JAENGY010002658">
    <property type="protein sequence ID" value="KAG6943576.1"/>
    <property type="molecule type" value="Genomic_DNA"/>
</dbReference>
<reference evidence="1" key="1">
    <citation type="submission" date="2021-01" db="EMBL/GenBank/DDBJ databases">
        <title>Phytophthora aleatoria, a newly-described species from Pinus radiata is distinct from Phytophthora cactorum isolates based on comparative genomics.</title>
        <authorList>
            <person name="Mcdougal R."/>
            <person name="Panda P."/>
            <person name="Williams N."/>
            <person name="Studholme D.J."/>
        </authorList>
    </citation>
    <scope>NUCLEOTIDE SEQUENCE</scope>
    <source>
        <strain evidence="1">NZFS 4037</strain>
    </source>
</reference>
<accession>A0A8J5IDN4</accession>
<protein>
    <submittedName>
        <fullName evidence="1">Uncharacterized protein</fullName>
    </submittedName>
</protein>
<evidence type="ECO:0000313" key="1">
    <source>
        <dbReference type="EMBL" id="KAG6943576.1"/>
    </source>
</evidence>
<name>A0A8J5IDN4_9STRA</name>
<evidence type="ECO:0000313" key="2">
    <source>
        <dbReference type="Proteomes" id="UP000709295"/>
    </source>
</evidence>
<gene>
    <name evidence="1" type="ORF">JG688_00017537</name>
</gene>
<dbReference type="Proteomes" id="UP000709295">
    <property type="component" value="Unassembled WGS sequence"/>
</dbReference>
<keyword evidence="2" id="KW-1185">Reference proteome</keyword>
<comment type="caution">
    <text evidence="1">The sequence shown here is derived from an EMBL/GenBank/DDBJ whole genome shotgun (WGS) entry which is preliminary data.</text>
</comment>
<proteinExistence type="predicted"/>
<sequence length="97" mass="11212">MINSTDDFSDLWTKPSTQWSRRLLVLVCGVDTLARDPLRASKYEELEVARRPEYFKKYTLLELLTLASCYGPSFKFNTTGTLRKTEDYAFNTLGQFA</sequence>
<organism evidence="1 2">
    <name type="scientific">Phytophthora aleatoria</name>
    <dbReference type="NCBI Taxonomy" id="2496075"/>
    <lineage>
        <taxon>Eukaryota</taxon>
        <taxon>Sar</taxon>
        <taxon>Stramenopiles</taxon>
        <taxon>Oomycota</taxon>
        <taxon>Peronosporomycetes</taxon>
        <taxon>Peronosporales</taxon>
        <taxon>Peronosporaceae</taxon>
        <taxon>Phytophthora</taxon>
    </lineage>
</organism>